<accession>X1F948</accession>
<reference evidence="1" key="1">
    <citation type="journal article" date="2014" name="Front. Microbiol.">
        <title>High frequency of phylogenetically diverse reductive dehalogenase-homologous genes in deep subseafloor sedimentary metagenomes.</title>
        <authorList>
            <person name="Kawai M."/>
            <person name="Futagami T."/>
            <person name="Toyoda A."/>
            <person name="Takaki Y."/>
            <person name="Nishi S."/>
            <person name="Hori S."/>
            <person name="Arai W."/>
            <person name="Tsubouchi T."/>
            <person name="Morono Y."/>
            <person name="Uchiyama I."/>
            <person name="Ito T."/>
            <person name="Fujiyama A."/>
            <person name="Inagaki F."/>
            <person name="Takami H."/>
        </authorList>
    </citation>
    <scope>NUCLEOTIDE SEQUENCE</scope>
    <source>
        <strain evidence="1">Expedition CK06-06</strain>
    </source>
</reference>
<comment type="caution">
    <text evidence="1">The sequence shown here is derived from an EMBL/GenBank/DDBJ whole genome shotgun (WGS) entry which is preliminary data.</text>
</comment>
<name>X1F948_9ZZZZ</name>
<proteinExistence type="predicted"/>
<sequence length="78" mass="8797">MVNVFFYVEAFYLAAEPYRIFTGVKGFYGGDATFSFAQRSKKAFNGFGQGGDTTHACDNDSPFTHTKLVRYSWLLECT</sequence>
<gene>
    <name evidence="1" type="ORF">S01H4_57005</name>
</gene>
<feature type="non-terminal residue" evidence="1">
    <location>
        <position position="78"/>
    </location>
</feature>
<evidence type="ECO:0000313" key="1">
    <source>
        <dbReference type="EMBL" id="GAH17313.1"/>
    </source>
</evidence>
<dbReference type="AlphaFoldDB" id="X1F948"/>
<organism evidence="1">
    <name type="scientific">marine sediment metagenome</name>
    <dbReference type="NCBI Taxonomy" id="412755"/>
    <lineage>
        <taxon>unclassified sequences</taxon>
        <taxon>metagenomes</taxon>
        <taxon>ecological metagenomes</taxon>
    </lineage>
</organism>
<dbReference type="EMBL" id="BART01033106">
    <property type="protein sequence ID" value="GAH17313.1"/>
    <property type="molecule type" value="Genomic_DNA"/>
</dbReference>
<protein>
    <submittedName>
        <fullName evidence="1">Uncharacterized protein</fullName>
    </submittedName>
</protein>